<dbReference type="EMBL" id="CAJVPT010006566">
    <property type="protein sequence ID" value="CAG8532298.1"/>
    <property type="molecule type" value="Genomic_DNA"/>
</dbReference>
<keyword evidence="2" id="KW-1185">Reference proteome</keyword>
<protein>
    <submittedName>
        <fullName evidence="1">17201_t:CDS:1</fullName>
    </submittedName>
</protein>
<evidence type="ECO:0000313" key="2">
    <source>
        <dbReference type="Proteomes" id="UP000789525"/>
    </source>
</evidence>
<gene>
    <name evidence="1" type="ORF">ACOLOM_LOCUS4123</name>
</gene>
<evidence type="ECO:0000313" key="1">
    <source>
        <dbReference type="EMBL" id="CAG8532298.1"/>
    </source>
</evidence>
<comment type="caution">
    <text evidence="1">The sequence shown here is derived from an EMBL/GenBank/DDBJ whole genome shotgun (WGS) entry which is preliminary data.</text>
</comment>
<reference evidence="1" key="1">
    <citation type="submission" date="2021-06" db="EMBL/GenBank/DDBJ databases">
        <authorList>
            <person name="Kallberg Y."/>
            <person name="Tangrot J."/>
            <person name="Rosling A."/>
        </authorList>
    </citation>
    <scope>NUCLEOTIDE SEQUENCE</scope>
    <source>
        <strain evidence="1">CL356</strain>
    </source>
</reference>
<accession>A0ACA9LI71</accession>
<name>A0ACA9LI71_9GLOM</name>
<sequence length="1736" mass="191389">MTEEEQQQVPKVEDVLTVVNEEEKGSTVESKEILEMPEKPLEEPIKMDVNNSETQPCESEQKPPVITPTPDVMPDVQPSIPSLEESQPEQSSQEHINPVLVESPHPHDNSKMLEESQQHMNVQEQPEQDKSNNLSNEVIKAPESIEISQPPPSNQPDSEQIPETGKNEDNSVDNSMITSDVPSQSPPTQNPGTQVEFNTAMAKVKEIAAKLGVKPTIDSTSPQNHNNNATQQGVKRSHDDSYSSHGSRDSRDDYRDDYRRDSYNRRDRGSRYEDYGRESKRAAYDDNGGRHRYGLGSEERRSHHGSHYGPGGDSSRSTTHEEFKVPNAVVGLVIGRGGENLKRIEKQTGARIQFSQDQPPDVVERRVTITGTPEDVKSAKGMVQQLVEDAINGNSTSRRDSQGFSRSITIHIPSSKVGVVIGRGGETIRDLQDRSGARINVTPDSAASPQSNDRPVTLIGDDAAVQRAKALIDEIVNTGESSLSDRHPKDYRSNSYSGASTYSNDSHGSNYGSGGHYGPPSGPYGGPPGGKSNQDGITIQVPNDSVGLIIGKGGETVRALQQQSGARIQIEPVHGVPPAERNVQITGSSENIAIAKQLILEKAASGNVLSAKDHHVMVEIKEEEITVQGITSKALTNTVAISKAAISRAVINRVGGPVPGNTSGQNYQQNPGYLTSSYATPQQQPVYGQSTNSDYGQTNNTSGYPTSGSYGVPNQQQPQQQTSYSQYGQYPNQTQATTYNQYPTQTQYGAYGQPPQYNQISTGQPVGQSAGQPVMQQLSQPPNQQQVGYYQTQPAAVDQSKLGQPTEVKSDSQTVSSVPNYGYQQYGYSYGTTPVAATAQFSTAVGGQTQVTTATTAQVTGAYPVYNTASTGTAVNPPATSSAPGTGDQITTQQSYSVIMCELINNLVQLMPIPNVDGTDIFVGEIIEGADKAKIRKRNFTRKQSKKRRKPDGANKRRGLARRIKRPTSDCAGSAIDPKKSNNSNIRVIRGEDGQLKIVEGGDSDVDNYPIPIRMESSAGKGAGKPRKRNYARASNNKLRKNIKSTNVGSAYNGGKERTRQKKSEVLPEKVSTKNPDDSIQIVDDDSDDGRRKRRKYCEDTTVDQTLLRDTHENPIAYTEQSQGSEIFDPSSATQDNTITISSDNTGTVVIDVTGRKLRPMVDCIVPKSDMSSNELRKKWAKTQKNRIKNNQSVLAIGRKQDCREILQSEYARQFWKTREQTLNGNGPNWQESLRKAKSRNTTSHNYSIVPQRIVQNDRELQSHSRSSSSRDFPISTRTRSKAVPNSIEIDGERFLQKAVKSSPFPPGRGKNGNFELPGEIDSSQDAMMSDDRAEKTLIHSSSGSENNKDPHEWQIIEETVVMTSTNWEKDIHTESEEETVELVSDGWDDHGIQVEQSPSNQCLVSQGEFHASSQDSIQPLTCNEIFQTELDVSKENFEQNIAELEAACQELVQPDFKAGPQYSTSSMDLDETLDSLSRNMSDIIPCSPLSSFLERLAECSAMPNSLDSYMSFSIAGSNPSTEVDISFEDCLAYSQQSTEFDFSQAITSINETDVSFHDSCNGLSSLTTTPIWETENPLYSWERNLDLTSIYPLYSTNDTAGIPTDNDTNCQRLTYGPTGMDITLQDLPIKNQLLPLKREEEPCEDDKSLEDIRVKPQVKRKRRSKWSNLELETLEKGMEEYGTSWVKILEVHGKPHGHLRDRTAVQLKDKARNEKMRRARERIPTGIFEIATDYA</sequence>
<proteinExistence type="predicted"/>
<dbReference type="Proteomes" id="UP000789525">
    <property type="component" value="Unassembled WGS sequence"/>
</dbReference>
<organism evidence="1 2">
    <name type="scientific">Acaulospora colombiana</name>
    <dbReference type="NCBI Taxonomy" id="27376"/>
    <lineage>
        <taxon>Eukaryota</taxon>
        <taxon>Fungi</taxon>
        <taxon>Fungi incertae sedis</taxon>
        <taxon>Mucoromycota</taxon>
        <taxon>Glomeromycotina</taxon>
        <taxon>Glomeromycetes</taxon>
        <taxon>Diversisporales</taxon>
        <taxon>Acaulosporaceae</taxon>
        <taxon>Acaulospora</taxon>
    </lineage>
</organism>